<dbReference type="Proteomes" id="UP001432027">
    <property type="component" value="Unassembled WGS sequence"/>
</dbReference>
<feature type="non-terminal residue" evidence="1">
    <location>
        <position position="1"/>
    </location>
</feature>
<dbReference type="EMBL" id="BTSX01000001">
    <property type="protein sequence ID" value="GMS81553.1"/>
    <property type="molecule type" value="Genomic_DNA"/>
</dbReference>
<name>A0AAV5SLK8_9BILA</name>
<protein>
    <submittedName>
        <fullName evidence="1">Uncharacterized protein</fullName>
    </submittedName>
</protein>
<dbReference type="AlphaFoldDB" id="A0AAV5SLK8"/>
<accession>A0AAV5SLK8</accession>
<comment type="caution">
    <text evidence="1">The sequence shown here is derived from an EMBL/GenBank/DDBJ whole genome shotgun (WGS) entry which is preliminary data.</text>
</comment>
<evidence type="ECO:0000313" key="1">
    <source>
        <dbReference type="EMBL" id="GMS81553.1"/>
    </source>
</evidence>
<keyword evidence="2" id="KW-1185">Reference proteome</keyword>
<gene>
    <name evidence="1" type="ORF">PENTCL1PPCAC_3728</name>
</gene>
<sequence>LYTDGIRGSDKQGAHMGFAVYVDEGHELNLRLSLPSANDYGITREDTPRTAGDSLHPLAPLHVARMMEDVIIRTRFNPIVDEFEKVRPRLHTQFDPCLARDGQIPVRAYRTG</sequence>
<evidence type="ECO:0000313" key="2">
    <source>
        <dbReference type="Proteomes" id="UP001432027"/>
    </source>
</evidence>
<organism evidence="1 2">
    <name type="scientific">Pristionchus entomophagus</name>
    <dbReference type="NCBI Taxonomy" id="358040"/>
    <lineage>
        <taxon>Eukaryota</taxon>
        <taxon>Metazoa</taxon>
        <taxon>Ecdysozoa</taxon>
        <taxon>Nematoda</taxon>
        <taxon>Chromadorea</taxon>
        <taxon>Rhabditida</taxon>
        <taxon>Rhabditina</taxon>
        <taxon>Diplogasteromorpha</taxon>
        <taxon>Diplogasteroidea</taxon>
        <taxon>Neodiplogasteridae</taxon>
        <taxon>Pristionchus</taxon>
    </lineage>
</organism>
<reference evidence="1" key="1">
    <citation type="submission" date="2023-10" db="EMBL/GenBank/DDBJ databases">
        <title>Genome assembly of Pristionchus species.</title>
        <authorList>
            <person name="Yoshida K."/>
            <person name="Sommer R.J."/>
        </authorList>
    </citation>
    <scope>NUCLEOTIDE SEQUENCE</scope>
    <source>
        <strain evidence="1">RS0144</strain>
    </source>
</reference>
<proteinExistence type="predicted"/>